<dbReference type="InterPro" id="IPR003754">
    <property type="entry name" value="4pyrrol_synth_uPrphyn_synth"/>
</dbReference>
<accession>A0A4R2NZ26</accession>
<keyword evidence="3" id="KW-1185">Reference proteome</keyword>
<gene>
    <name evidence="2" type="ORF">EV656_101477</name>
</gene>
<dbReference type="Pfam" id="PF02602">
    <property type="entry name" value="HEM4"/>
    <property type="match status" value="1"/>
</dbReference>
<protein>
    <submittedName>
        <fullName evidence="2">Uroporphyrinogen-III synthase</fullName>
    </submittedName>
</protein>
<reference evidence="2 3" key="1">
    <citation type="submission" date="2019-03" db="EMBL/GenBank/DDBJ databases">
        <title>Genomic Encyclopedia of Type Strains, Phase IV (KMG-IV): sequencing the most valuable type-strain genomes for metagenomic binning, comparative biology and taxonomic classification.</title>
        <authorList>
            <person name="Goeker M."/>
        </authorList>
    </citation>
    <scope>NUCLEOTIDE SEQUENCE [LARGE SCALE GENOMIC DNA]</scope>
    <source>
        <strain evidence="2 3">DSM 2781</strain>
    </source>
</reference>
<evidence type="ECO:0000313" key="2">
    <source>
        <dbReference type="EMBL" id="TCP27569.1"/>
    </source>
</evidence>
<sequence length="240" mass="25375">MADRLPLLLMTRPRAQSDRFVRQFTDRFGPDFAIATAPVMEIVLYEEPISLAGVGGVMFTSENGVAGLARVTQDRSPHAYCVGDRTASAARAEGFSARSAHGTAEELVKVVAADPPGGRLLHLRGEHARGNIAAALRERGFDADERVVYDQRPLDFDPAVKQAVADAPLTYLPLFSPRSAALVAKQLQGCPGKLAIVSMSAAVTAAWDGPEPAAFVQASYPDGPAMLDGLDTLIAAAHAP</sequence>
<dbReference type="SUPFAM" id="SSF69618">
    <property type="entry name" value="HemD-like"/>
    <property type="match status" value="1"/>
</dbReference>
<dbReference type="GO" id="GO:0004852">
    <property type="term" value="F:uroporphyrinogen-III synthase activity"/>
    <property type="evidence" value="ECO:0007669"/>
    <property type="project" value="InterPro"/>
</dbReference>
<name>A0A4R2NZ26_RHOAD</name>
<dbReference type="Gene3D" id="3.40.50.10090">
    <property type="match status" value="2"/>
</dbReference>
<evidence type="ECO:0000259" key="1">
    <source>
        <dbReference type="Pfam" id="PF02602"/>
    </source>
</evidence>
<dbReference type="AlphaFoldDB" id="A0A4R2NZ26"/>
<proteinExistence type="predicted"/>
<dbReference type="EMBL" id="SLXL01000001">
    <property type="protein sequence ID" value="TCP27569.1"/>
    <property type="molecule type" value="Genomic_DNA"/>
</dbReference>
<dbReference type="OrthoDB" id="7204250at2"/>
<dbReference type="GO" id="GO:0033014">
    <property type="term" value="P:tetrapyrrole biosynthetic process"/>
    <property type="evidence" value="ECO:0007669"/>
    <property type="project" value="InterPro"/>
</dbReference>
<dbReference type="InterPro" id="IPR036108">
    <property type="entry name" value="4pyrrol_syn_uPrphyn_synt_sf"/>
</dbReference>
<dbReference type="CDD" id="cd06578">
    <property type="entry name" value="HemD"/>
    <property type="match status" value="1"/>
</dbReference>
<feature type="domain" description="Tetrapyrrole biosynthesis uroporphyrinogen III synthase" evidence="1">
    <location>
        <begin position="38"/>
        <end position="209"/>
    </location>
</feature>
<comment type="caution">
    <text evidence="2">The sequence shown here is derived from an EMBL/GenBank/DDBJ whole genome shotgun (WGS) entry which is preliminary data.</text>
</comment>
<evidence type="ECO:0000313" key="3">
    <source>
        <dbReference type="Proteomes" id="UP000295733"/>
    </source>
</evidence>
<organism evidence="2 3">
    <name type="scientific">Rhodovulum adriaticum</name>
    <name type="common">Rhodopseudomonas adriatica</name>
    <dbReference type="NCBI Taxonomy" id="35804"/>
    <lineage>
        <taxon>Bacteria</taxon>
        <taxon>Pseudomonadati</taxon>
        <taxon>Pseudomonadota</taxon>
        <taxon>Alphaproteobacteria</taxon>
        <taxon>Rhodobacterales</taxon>
        <taxon>Paracoccaceae</taxon>
        <taxon>Rhodovulum</taxon>
    </lineage>
</organism>
<dbReference type="RefSeq" id="WP_132599055.1">
    <property type="nucleotide sequence ID" value="NZ_NRRP01000004.1"/>
</dbReference>
<dbReference type="Proteomes" id="UP000295733">
    <property type="component" value="Unassembled WGS sequence"/>
</dbReference>